<organism evidence="1 2">
    <name type="scientific">Rathayibacter tritici</name>
    <dbReference type="NCBI Taxonomy" id="33888"/>
    <lineage>
        <taxon>Bacteria</taxon>
        <taxon>Bacillati</taxon>
        <taxon>Actinomycetota</taxon>
        <taxon>Actinomycetes</taxon>
        <taxon>Micrococcales</taxon>
        <taxon>Microbacteriaceae</taxon>
        <taxon>Rathayibacter</taxon>
    </lineage>
</organism>
<dbReference type="Pfam" id="PF07751">
    <property type="entry name" value="Abi_2"/>
    <property type="match status" value="1"/>
</dbReference>
<proteinExistence type="predicted"/>
<accession>A0A169C7R0</accession>
<dbReference type="Proteomes" id="UP000077071">
    <property type="component" value="Chromosome"/>
</dbReference>
<dbReference type="AlphaFoldDB" id="A0A169C7R0"/>
<evidence type="ECO:0000313" key="2">
    <source>
        <dbReference type="Proteomes" id="UP000077071"/>
    </source>
</evidence>
<name>A0A169C7R0_9MICO</name>
<reference evidence="1 2" key="1">
    <citation type="submission" date="2016-05" db="EMBL/GenBank/DDBJ databases">
        <title>Complete genome sequence of Rathayibacter tritici NCPPB 1953.</title>
        <authorList>
            <person name="Park J."/>
            <person name="Lee H.-H."/>
            <person name="Lee S.-W."/>
            <person name="Seo Y.-S."/>
        </authorList>
    </citation>
    <scope>NUCLEOTIDE SEQUENCE [LARGE SCALE GENOMIC DNA]</scope>
    <source>
        <strain evidence="1 2">NCPPB 1953</strain>
    </source>
</reference>
<dbReference type="GO" id="GO:0008233">
    <property type="term" value="F:peptidase activity"/>
    <property type="evidence" value="ECO:0007669"/>
    <property type="project" value="UniProtKB-KW"/>
</dbReference>
<gene>
    <name evidence="1" type="ORF">A6122_2873</name>
</gene>
<keyword evidence="2" id="KW-1185">Reference proteome</keyword>
<dbReference type="STRING" id="33888.A6122_2873"/>
<dbReference type="KEGG" id="rtn:A6122_2873"/>
<keyword evidence="1" id="KW-0645">Protease</keyword>
<dbReference type="InterPro" id="IPR011664">
    <property type="entry name" value="Abi_system_AbiD/AbiF-like"/>
</dbReference>
<keyword evidence="1" id="KW-0378">Hydrolase</keyword>
<dbReference type="PATRIC" id="fig|33888.3.peg.3230"/>
<sequence>MGDVDEAIETLTTSSYYRLSGYWYPFRRLAGTSRLDQFYPGTTLADVVALYRFDATLRAMAFAQLSHIELNTRALLGHELGRIHETAHLNPRLLSSRAQGQAYKDWLSNYTKELERSREDFVNHHKNEYAGSLPTWAAVEIFDWGAMTRLFGFSPRHVQDVIAGLYGLSAPQLESWLRSLGIVRNICAHHGRLFNRVLPAPRLPSPGLHPALDTAGPFTRTFGQLSLIQQILKHRKVGNPRVLPSVLRAYPSVQLVPISHTGAPSNWSDSLLWT</sequence>
<dbReference type="GO" id="GO:0006508">
    <property type="term" value="P:proteolysis"/>
    <property type="evidence" value="ECO:0007669"/>
    <property type="project" value="UniProtKB-KW"/>
</dbReference>
<protein>
    <submittedName>
        <fullName evidence="1">CAAX protease</fullName>
    </submittedName>
</protein>
<evidence type="ECO:0000313" key="1">
    <source>
        <dbReference type="EMBL" id="AND17981.1"/>
    </source>
</evidence>
<dbReference type="EMBL" id="CP015515">
    <property type="protein sequence ID" value="AND17981.1"/>
    <property type="molecule type" value="Genomic_DNA"/>
</dbReference>